<accession>A0A0R2HNS3</accession>
<proteinExistence type="predicted"/>
<dbReference type="PATRIC" id="fig|1410657.5.peg.735"/>
<gene>
    <name evidence="1" type="ORF">IV49_GL000706</name>
</gene>
<keyword evidence="2" id="KW-1185">Reference proteome</keyword>
<dbReference type="Proteomes" id="UP000051841">
    <property type="component" value="Unassembled WGS sequence"/>
</dbReference>
<dbReference type="RefSeq" id="WP_031588762.1">
    <property type="nucleotide sequence ID" value="NZ_JNKN01000005.1"/>
</dbReference>
<dbReference type="AlphaFoldDB" id="A0A0R2HNS3"/>
<protein>
    <submittedName>
        <fullName evidence="1">Uncharacterized protein</fullName>
    </submittedName>
</protein>
<organism evidence="1 2">
    <name type="scientific">Kandleria vitulina DSM 20405</name>
    <dbReference type="NCBI Taxonomy" id="1410657"/>
    <lineage>
        <taxon>Bacteria</taxon>
        <taxon>Bacillati</taxon>
        <taxon>Bacillota</taxon>
        <taxon>Erysipelotrichia</taxon>
        <taxon>Erysipelotrichales</taxon>
        <taxon>Coprobacillaceae</taxon>
        <taxon>Kandleria</taxon>
    </lineage>
</organism>
<sequence>MIIYKETKRQFIEDVFNDEIEGNIDHLVLEKMHRHTGKAEFNSWMNSMQYMYKVLNTSDIPDDSDVAIEYRIPNTNRRVDFIVAGEDETGKQAKELISCNFSYFIKKRRTNGVISVDLVD</sequence>
<dbReference type="EMBL" id="JQBL01000002">
    <property type="protein sequence ID" value="KRN51242.1"/>
    <property type="molecule type" value="Genomic_DNA"/>
</dbReference>
<comment type="caution">
    <text evidence="1">The sequence shown here is derived from an EMBL/GenBank/DDBJ whole genome shotgun (WGS) entry which is preliminary data.</text>
</comment>
<name>A0A0R2HNS3_9FIRM</name>
<evidence type="ECO:0000313" key="1">
    <source>
        <dbReference type="EMBL" id="KRN51242.1"/>
    </source>
</evidence>
<reference evidence="1 2" key="1">
    <citation type="journal article" date="2015" name="Genome Announc.">
        <title>Expanding the biotechnology potential of lactobacilli through comparative genomics of 213 strains and associated genera.</title>
        <authorList>
            <person name="Sun Z."/>
            <person name="Harris H.M."/>
            <person name="McCann A."/>
            <person name="Guo C."/>
            <person name="Argimon S."/>
            <person name="Zhang W."/>
            <person name="Yang X."/>
            <person name="Jeffery I.B."/>
            <person name="Cooney J.C."/>
            <person name="Kagawa T.F."/>
            <person name="Liu W."/>
            <person name="Song Y."/>
            <person name="Salvetti E."/>
            <person name="Wrobel A."/>
            <person name="Rasinkangas P."/>
            <person name="Parkhill J."/>
            <person name="Rea M.C."/>
            <person name="O'Sullivan O."/>
            <person name="Ritari J."/>
            <person name="Douillard F.P."/>
            <person name="Paul Ross R."/>
            <person name="Yang R."/>
            <person name="Briner A.E."/>
            <person name="Felis G.E."/>
            <person name="de Vos W.M."/>
            <person name="Barrangou R."/>
            <person name="Klaenhammer T.R."/>
            <person name="Caufield P.W."/>
            <person name="Cui Y."/>
            <person name="Zhang H."/>
            <person name="O'Toole P.W."/>
        </authorList>
    </citation>
    <scope>NUCLEOTIDE SEQUENCE [LARGE SCALE GENOMIC DNA]</scope>
    <source>
        <strain evidence="1 2">DSM 20405</strain>
    </source>
</reference>
<evidence type="ECO:0000313" key="2">
    <source>
        <dbReference type="Proteomes" id="UP000051841"/>
    </source>
</evidence>